<gene>
    <name evidence="1" type="ORF">T4C_11217</name>
</gene>
<sequence length="75" mass="8796">MGFMNKKKLRNYRYLSGTLRESVFNEMLASTLDDDVIFVAYPVHRLRYSVVDFMNQSNMQLMNSTFRGHAEPSLI</sequence>
<comment type="caution">
    <text evidence="1">The sequence shown here is derived from an EMBL/GenBank/DDBJ whole genome shotgun (WGS) entry which is preliminary data.</text>
</comment>
<dbReference type="EMBL" id="JYDV01000061">
    <property type="protein sequence ID" value="KRZ37207.1"/>
    <property type="molecule type" value="Genomic_DNA"/>
</dbReference>
<dbReference type="Proteomes" id="UP000054826">
    <property type="component" value="Unassembled WGS sequence"/>
</dbReference>
<organism evidence="1 2">
    <name type="scientific">Trichinella pseudospiralis</name>
    <name type="common">Parasitic roundworm</name>
    <dbReference type="NCBI Taxonomy" id="6337"/>
    <lineage>
        <taxon>Eukaryota</taxon>
        <taxon>Metazoa</taxon>
        <taxon>Ecdysozoa</taxon>
        <taxon>Nematoda</taxon>
        <taxon>Enoplea</taxon>
        <taxon>Dorylaimia</taxon>
        <taxon>Trichinellida</taxon>
        <taxon>Trichinellidae</taxon>
        <taxon>Trichinella</taxon>
    </lineage>
</organism>
<name>A0A0V1JQF7_TRIPS</name>
<protein>
    <submittedName>
        <fullName evidence="1">Uncharacterized protein</fullName>
    </submittedName>
</protein>
<accession>A0A0V1JQF7</accession>
<dbReference type="AlphaFoldDB" id="A0A0V1JQF7"/>
<evidence type="ECO:0000313" key="1">
    <source>
        <dbReference type="EMBL" id="KRZ37207.1"/>
    </source>
</evidence>
<proteinExistence type="predicted"/>
<evidence type="ECO:0000313" key="2">
    <source>
        <dbReference type="Proteomes" id="UP000054826"/>
    </source>
</evidence>
<reference evidence="1 2" key="1">
    <citation type="submission" date="2015-01" db="EMBL/GenBank/DDBJ databases">
        <title>Evolution of Trichinella species and genotypes.</title>
        <authorList>
            <person name="Korhonen P.K."/>
            <person name="Edoardo P."/>
            <person name="Giuseppe L.R."/>
            <person name="Gasser R.B."/>
        </authorList>
    </citation>
    <scope>NUCLEOTIDE SEQUENCE [LARGE SCALE GENOMIC DNA]</scope>
    <source>
        <strain evidence="1">ISS176</strain>
    </source>
</reference>